<dbReference type="Proteomes" id="UP000321323">
    <property type="component" value="Chromosome"/>
</dbReference>
<feature type="compositionally biased region" description="Basic and acidic residues" evidence="5">
    <location>
        <begin position="220"/>
        <end position="230"/>
    </location>
</feature>
<evidence type="ECO:0000259" key="7">
    <source>
        <dbReference type="Pfam" id="PF04335"/>
    </source>
</evidence>
<evidence type="ECO:0000256" key="3">
    <source>
        <dbReference type="ARBA" id="ARBA00022989"/>
    </source>
</evidence>
<keyword evidence="3 6" id="KW-1133">Transmembrane helix</keyword>
<evidence type="ECO:0000256" key="6">
    <source>
        <dbReference type="SAM" id="Phobius"/>
    </source>
</evidence>
<protein>
    <submittedName>
        <fullName evidence="8">VirB8 family protein</fullName>
    </submittedName>
</protein>
<dbReference type="InterPro" id="IPR007430">
    <property type="entry name" value="VirB8"/>
</dbReference>
<proteinExistence type="predicted"/>
<keyword evidence="4 6" id="KW-0472">Membrane</keyword>
<dbReference type="Pfam" id="PF04335">
    <property type="entry name" value="VirB8"/>
    <property type="match status" value="1"/>
</dbReference>
<gene>
    <name evidence="8" type="ORF">E7V67_001485</name>
</gene>
<keyword evidence="2 6" id="KW-0812">Transmembrane</keyword>
<evidence type="ECO:0000256" key="2">
    <source>
        <dbReference type="ARBA" id="ARBA00022692"/>
    </source>
</evidence>
<dbReference type="InterPro" id="IPR032710">
    <property type="entry name" value="NTF2-like_dom_sf"/>
</dbReference>
<dbReference type="EMBL" id="CP136508">
    <property type="protein sequence ID" value="WUR13805.1"/>
    <property type="molecule type" value="Genomic_DNA"/>
</dbReference>
<dbReference type="Gene3D" id="3.10.450.230">
    <property type="entry name" value="VirB8 protein"/>
    <property type="match status" value="1"/>
</dbReference>
<dbReference type="CDD" id="cd16424">
    <property type="entry name" value="VirB8"/>
    <property type="match status" value="1"/>
</dbReference>
<sequence>MATKVEKNDFKKYLGEARSWETNRLLEAEKSKRLAWMVAMLAGGLAIVSVVAIAGMTPLKRTELRIVRVDNSTGRVDVISEIPNARSSYGEALDKYWAGQYVLYREGYSRELAEDYYNKVGLLSGSTEQRRYAEFFAPKNPQSPLNVYGTSARVKIHIKGQSFIKSNVLLVRYWKEVERGASERPAVSHWAATVVFRYSGAPMAERDRDINPVGFQVTEYRNDPDSEPVRESTPTVMSQAAPAPAPAPAELPTVLPGVPPRAQAQVPAIAPANPAVR</sequence>
<evidence type="ECO:0000313" key="8">
    <source>
        <dbReference type="EMBL" id="WUR13805.1"/>
    </source>
</evidence>
<comment type="subcellular location">
    <subcellularLocation>
        <location evidence="1">Membrane</location>
        <topology evidence="1">Single-pass membrane protein</topology>
    </subcellularLocation>
</comment>
<evidence type="ECO:0000256" key="5">
    <source>
        <dbReference type="SAM" id="MobiDB-lite"/>
    </source>
</evidence>
<dbReference type="SUPFAM" id="SSF54427">
    <property type="entry name" value="NTF2-like"/>
    <property type="match status" value="1"/>
</dbReference>
<keyword evidence="9" id="KW-1185">Reference proteome</keyword>
<name>A0ABZ1UM38_9BURK</name>
<organism evidence="8 9">
    <name type="scientific">[Empedobacter] haloabium</name>
    <dbReference type="NCBI Taxonomy" id="592317"/>
    <lineage>
        <taxon>Bacteria</taxon>
        <taxon>Pseudomonadati</taxon>
        <taxon>Pseudomonadota</taxon>
        <taxon>Betaproteobacteria</taxon>
        <taxon>Burkholderiales</taxon>
        <taxon>Oxalobacteraceae</taxon>
        <taxon>Telluria group</taxon>
        <taxon>Telluria group incertae sedis</taxon>
    </lineage>
</organism>
<evidence type="ECO:0000313" key="9">
    <source>
        <dbReference type="Proteomes" id="UP000321323"/>
    </source>
</evidence>
<feature type="transmembrane region" description="Helical" evidence="6">
    <location>
        <begin position="34"/>
        <end position="56"/>
    </location>
</feature>
<accession>A0ABZ1UM38</accession>
<evidence type="ECO:0000256" key="4">
    <source>
        <dbReference type="ARBA" id="ARBA00023136"/>
    </source>
</evidence>
<feature type="region of interest" description="Disordered" evidence="5">
    <location>
        <begin position="219"/>
        <end position="259"/>
    </location>
</feature>
<feature type="domain" description="Bacterial virulence protein VirB8" evidence="7">
    <location>
        <begin position="17"/>
        <end position="224"/>
    </location>
</feature>
<evidence type="ECO:0000256" key="1">
    <source>
        <dbReference type="ARBA" id="ARBA00004167"/>
    </source>
</evidence>
<reference evidence="8 9" key="1">
    <citation type="journal article" date="2019" name="Int. J. Syst. Evol. Microbiol.">
        <title>The Draft Whole-Genome Sequence of the Antibiotic Producer Empedobacter haloabium ATCC 31962 Provides Indications for Its Taxonomic Reclassification.</title>
        <authorList>
            <person name="Miess H."/>
            <person name="Arlt P."/>
            <person name="Apel A.K."/>
            <person name="Weber T."/>
            <person name="Nieselt K."/>
            <person name="Hanssen F."/>
            <person name="Czemmel S."/>
            <person name="Nahnsen S."/>
            <person name="Gross H."/>
        </authorList>
    </citation>
    <scope>NUCLEOTIDE SEQUENCE [LARGE SCALE GENOMIC DNA]</scope>
    <source>
        <strain evidence="8 9">ATCC 31962</strain>
    </source>
</reference>